<name>A0A1C7I645_9FIRM</name>
<sequence>MPKEILKPPEVARILGVSPQYVREHIRRGIWKFGECVPKKVRGKTTDEFNIYRAKFENHIGRKLNEEEIV</sequence>
<dbReference type="STRING" id="1796616.A4V09_00590"/>
<dbReference type="RefSeq" id="WP_065540638.1">
    <property type="nucleotide sequence ID" value="NZ_CP015405.2"/>
</dbReference>
<organism evidence="1 2">
    <name type="scientific">Blautia pseudococcoides</name>
    <dbReference type="NCBI Taxonomy" id="1796616"/>
    <lineage>
        <taxon>Bacteria</taxon>
        <taxon>Bacillati</taxon>
        <taxon>Bacillota</taxon>
        <taxon>Clostridia</taxon>
        <taxon>Lachnospirales</taxon>
        <taxon>Lachnospiraceae</taxon>
        <taxon>Blautia</taxon>
    </lineage>
</organism>
<dbReference type="KEGG" id="byl:A4V09_00590"/>
<dbReference type="EMBL" id="CP015405">
    <property type="protein sequence ID" value="ANU74404.1"/>
    <property type="molecule type" value="Genomic_DNA"/>
</dbReference>
<reference evidence="1" key="1">
    <citation type="submission" date="2017-04" db="EMBL/GenBank/DDBJ databases">
        <title>Complete Genome Sequences of Twelve Strains of a Stable Defined Moderately Diverse Mouse Microbiota 2 (sDMDMm2).</title>
        <authorList>
            <person name="Uchimura Y."/>
            <person name="Wyss M."/>
            <person name="Brugiroux S."/>
            <person name="Limenitakis J.P."/>
            <person name="Stecher B."/>
            <person name="McCoy K.D."/>
            <person name="Macpherson A.J."/>
        </authorList>
    </citation>
    <scope>NUCLEOTIDE SEQUENCE</scope>
    <source>
        <strain evidence="1">YL58</strain>
    </source>
</reference>
<dbReference type="Proteomes" id="UP000092574">
    <property type="component" value="Chromosome"/>
</dbReference>
<proteinExistence type="predicted"/>
<evidence type="ECO:0000313" key="1">
    <source>
        <dbReference type="EMBL" id="ANU74404.1"/>
    </source>
</evidence>
<evidence type="ECO:0000313" key="2">
    <source>
        <dbReference type="Proteomes" id="UP000092574"/>
    </source>
</evidence>
<protein>
    <recommendedName>
        <fullName evidence="3">Helix-turn-helix protein</fullName>
    </recommendedName>
</protein>
<dbReference type="OrthoDB" id="2066332at2"/>
<keyword evidence="2" id="KW-1185">Reference proteome</keyword>
<evidence type="ECO:0008006" key="3">
    <source>
        <dbReference type="Google" id="ProtNLM"/>
    </source>
</evidence>
<accession>A0A1C7I645</accession>
<gene>
    <name evidence="1" type="ORF">A4V09_00590</name>
</gene>
<dbReference type="AlphaFoldDB" id="A0A1C7I645"/>